<dbReference type="InterPro" id="IPR050836">
    <property type="entry name" value="SDS22/Internalin_LRR"/>
</dbReference>
<dbReference type="SMART" id="SM00365">
    <property type="entry name" value="LRR_SD22"/>
    <property type="match status" value="14"/>
</dbReference>
<gene>
    <name evidence="3" type="ORF">T265_03865</name>
</gene>
<dbReference type="Proteomes" id="UP000054324">
    <property type="component" value="Unassembled WGS sequence"/>
</dbReference>
<dbReference type="CTD" id="20318052"/>
<keyword evidence="1" id="KW-0433">Leucine-rich repeat</keyword>
<dbReference type="SMART" id="SM00364">
    <property type="entry name" value="LRR_BAC"/>
    <property type="match status" value="10"/>
</dbReference>
<dbReference type="PANTHER" id="PTHR46652">
    <property type="entry name" value="LEUCINE-RICH REPEAT AND IQ DOMAIN-CONTAINING PROTEIN 1-RELATED"/>
    <property type="match status" value="1"/>
</dbReference>
<dbReference type="STRING" id="6198.A0A074ZR27"/>
<keyword evidence="2" id="KW-0677">Repeat</keyword>
<keyword evidence="4" id="KW-1185">Reference proteome</keyword>
<evidence type="ECO:0000256" key="2">
    <source>
        <dbReference type="ARBA" id="ARBA00022737"/>
    </source>
</evidence>
<dbReference type="SUPFAM" id="SSF52058">
    <property type="entry name" value="L domain-like"/>
    <property type="match status" value="1"/>
</dbReference>
<evidence type="ECO:0000256" key="1">
    <source>
        <dbReference type="ARBA" id="ARBA00022614"/>
    </source>
</evidence>
<dbReference type="Pfam" id="PF13855">
    <property type="entry name" value="LRR_8"/>
    <property type="match status" value="1"/>
</dbReference>
<dbReference type="InterPro" id="IPR003591">
    <property type="entry name" value="Leu-rich_rpt_typical-subtyp"/>
</dbReference>
<dbReference type="PROSITE" id="PS51450">
    <property type="entry name" value="LRR"/>
    <property type="match status" value="13"/>
</dbReference>
<dbReference type="EMBL" id="KL596676">
    <property type="protein sequence ID" value="KER29571.1"/>
    <property type="molecule type" value="Genomic_DNA"/>
</dbReference>
<dbReference type="KEGG" id="ovi:T265_03865"/>
<dbReference type="Gene3D" id="3.80.10.10">
    <property type="entry name" value="Ribonuclease Inhibitor"/>
    <property type="match status" value="7"/>
</dbReference>
<dbReference type="RefSeq" id="XP_009166710.1">
    <property type="nucleotide sequence ID" value="XM_009168446.1"/>
</dbReference>
<dbReference type="PANTHER" id="PTHR46652:SF3">
    <property type="entry name" value="LEUCINE-RICH REPEAT-CONTAINING PROTEIN 9"/>
    <property type="match status" value="1"/>
</dbReference>
<reference evidence="3 4" key="1">
    <citation type="submission" date="2013-11" db="EMBL/GenBank/DDBJ databases">
        <title>Opisthorchis viverrini - life in the bile duct.</title>
        <authorList>
            <person name="Young N.D."/>
            <person name="Nagarajan N."/>
            <person name="Lin S.J."/>
            <person name="Korhonen P.K."/>
            <person name="Jex A.R."/>
            <person name="Hall R.S."/>
            <person name="Safavi-Hemami H."/>
            <person name="Kaewkong W."/>
            <person name="Bertrand D."/>
            <person name="Gao S."/>
            <person name="Seet Q."/>
            <person name="Wongkham S."/>
            <person name="Teh B.T."/>
            <person name="Wongkham C."/>
            <person name="Intapan P.M."/>
            <person name="Maleewong W."/>
            <person name="Yang X."/>
            <person name="Hu M."/>
            <person name="Wang Z."/>
            <person name="Hofmann A."/>
            <person name="Sternberg P.W."/>
            <person name="Tan P."/>
            <person name="Wang J."/>
            <person name="Gasser R.B."/>
        </authorList>
    </citation>
    <scope>NUCLEOTIDE SEQUENCE [LARGE SCALE GENOMIC DNA]</scope>
</reference>
<dbReference type="GeneID" id="20318052"/>
<evidence type="ECO:0008006" key="5">
    <source>
        <dbReference type="Google" id="ProtNLM"/>
    </source>
</evidence>
<dbReference type="InterPro" id="IPR001611">
    <property type="entry name" value="Leu-rich_rpt"/>
</dbReference>
<accession>A0A074ZR27</accession>
<dbReference type="SMART" id="SM00369">
    <property type="entry name" value="LRR_TYP"/>
    <property type="match status" value="9"/>
</dbReference>
<evidence type="ECO:0000313" key="3">
    <source>
        <dbReference type="EMBL" id="KER29571.1"/>
    </source>
</evidence>
<dbReference type="Pfam" id="PF14580">
    <property type="entry name" value="LRR_9"/>
    <property type="match status" value="1"/>
</dbReference>
<dbReference type="InterPro" id="IPR032675">
    <property type="entry name" value="LRR_dom_sf"/>
</dbReference>
<protein>
    <recommendedName>
        <fullName evidence="5">Leucine Rich repeat-containing domain protein</fullName>
    </recommendedName>
</protein>
<dbReference type="SUPFAM" id="SSF52075">
    <property type="entry name" value="Outer arm dynein light chain 1"/>
    <property type="match status" value="3"/>
</dbReference>
<sequence>MEFSEKNNSEEKMPDCSLLECHRGLCIPNTLDIGDENGAIHHVLHPTKKLQILFSGFSSYITLAQFPFLSELLIMSQDLVKITTLQSCPNLKILWICECRVAKIENLDQCFNLEELYLYDNAIKKIENLENLKKLRVLWLNDNEIHHIEGISELNRLESLNLSGNAIECVKGEINHMKCLRNLFISGNRLGVLEDLLSLASLPRLVCLSVNEPGYMPNPVCSNPNFPLIVLYFLPRLKMLDQVDVGCHELREAIMTVMQIKQSYYRMQVQSRMALEERAANRLRTVYRKLSDKIYAQVEVLDKAARCLQAGIGPNTKSEATSECDRYLQIPWIKELGQRIFVWESLLKKCRLELATELQVIQRKISLRLYLLQLELESCGYVEIEEAGPNDDWFTYCGNILATRCCARELFQVGVVGIKICRVYRIINKMSRHLSVKEPDYSSDEEKLSSHECSNDQDTECGLSEGYFFVVRPQGDQELHQYASLISCNCYPNKVPITLTNSLNVADEANLRKLLVRTPDDACPQSTFFATFLLVRTKKEPEFCNLMSNCKKDMCRGSLVNSTDVRWPAQGRKKEAKSCNCRSVIMNFEPNDENFLAASFVMEVKYIPGDQDTSVLQRAFGLTKLDSNDLLPNEELRADSSILKSIPAKFLKPCSGDTLERFSEKNSEQQIQAKAKVTTLSLLEVKLTRLVNLQRYSSLTVLFINHCRLRVLPTLANLPLQSLDLSHNLLPTLTNLNSLPRLKVLNVNYNILTNLFQDVITISNSCTKLQDLNLQFNPWKVPTEVRLFVAAYLPSIETIDGYLVTANDRESAESIFHQRRNRFCKFFNTRSTIAEEVVPSLTIHPTARLHLLRTELFNVKTNIVLKSIVSLCLNDCKLRTLEGFDLLTSLRYVCLDNNYLETLEGLNFCTNLEEISAEDNSLTSFESFQQLKKLKRLLLGNNSIQSFRGLRKSDFPNLEVLVVRANGIKEVDGIAVLVNLQELYIANNDLRELKVVLELKDLLLLTIADFSGNPLTKELNHYRLRMIFHLKSLKALDGLEISTNDTLRAKELLGGHLSEEFLMEKFNGENLSELVCLEICGNLLKVVDVLSPEYFSKLQSVNLERNNLTSFGGLLFLPQLRTLCLNENNIETLFPANIQLIASSSRRKLKDLADTRYVSLYTSKQAIFPKLKVLHLAKNHISTLLPLHFHRMPAIRSLFLQYNEISSFSGLESLPVLRDLVLDGNKIKEIPEISLQFRWSLQELHLESNRLRELYNLKSLENLKRVYLSGNKLYDLNDLERFSTIQKNLIEISLIDNPLTSRQIHRLILINGCLRVQVIDGIPVTPEERERCAAFYADIELQTLINTGSLPQPAPLCAQATRLTSTVCETTLPGINNAKLNLVPSKHSNAPVIYRSKPSFSITNAGQNASGPEKIAASLKANSKSPPCDLHIRGTNLDPFVLLNTNHNLQEHVLYSYTVPGISVFPACVTENADVSQPQDLISKISRPSSLPDFVIAKR</sequence>
<proteinExistence type="predicted"/>
<organism evidence="3 4">
    <name type="scientific">Opisthorchis viverrini</name>
    <name type="common">Southeast Asian liver fluke</name>
    <dbReference type="NCBI Taxonomy" id="6198"/>
    <lineage>
        <taxon>Eukaryota</taxon>
        <taxon>Metazoa</taxon>
        <taxon>Spiralia</taxon>
        <taxon>Lophotrochozoa</taxon>
        <taxon>Platyhelminthes</taxon>
        <taxon>Trematoda</taxon>
        <taxon>Digenea</taxon>
        <taxon>Opisthorchiida</taxon>
        <taxon>Opisthorchiata</taxon>
        <taxon>Opisthorchiidae</taxon>
        <taxon>Opisthorchis</taxon>
    </lineage>
</organism>
<evidence type="ECO:0000313" key="4">
    <source>
        <dbReference type="Proteomes" id="UP000054324"/>
    </source>
</evidence>
<name>A0A074ZR27_OPIVI</name>
<dbReference type="OrthoDB" id="1517790at2759"/>